<dbReference type="PROSITE" id="PS50883">
    <property type="entry name" value="EAL"/>
    <property type="match status" value="1"/>
</dbReference>
<dbReference type="Gene3D" id="3.30.450.20">
    <property type="entry name" value="PAS domain"/>
    <property type="match status" value="1"/>
</dbReference>
<dbReference type="Gene3D" id="3.30.450.350">
    <property type="entry name" value="CHASE domain"/>
    <property type="match status" value="1"/>
</dbReference>
<dbReference type="Gene3D" id="2.10.70.100">
    <property type="match status" value="1"/>
</dbReference>
<dbReference type="SMART" id="SM00267">
    <property type="entry name" value="GGDEF"/>
    <property type="match status" value="1"/>
</dbReference>
<proteinExistence type="predicted"/>
<evidence type="ECO:0000259" key="8">
    <source>
        <dbReference type="PROSITE" id="PS50883"/>
    </source>
</evidence>
<evidence type="ECO:0000256" key="2">
    <source>
        <dbReference type="ARBA" id="ARBA00022692"/>
    </source>
</evidence>
<keyword evidence="4 5" id="KW-0472">Membrane</keyword>
<feature type="transmembrane region" description="Helical" evidence="5">
    <location>
        <begin position="244"/>
        <end position="268"/>
    </location>
</feature>
<feature type="domain" description="EAL" evidence="8">
    <location>
        <begin position="610"/>
        <end position="861"/>
    </location>
</feature>
<dbReference type="NCBIfam" id="TIGR00254">
    <property type="entry name" value="GGDEF"/>
    <property type="match status" value="1"/>
</dbReference>
<dbReference type="Pfam" id="PF03924">
    <property type="entry name" value="CHASE"/>
    <property type="match status" value="1"/>
</dbReference>
<dbReference type="CDD" id="cd00130">
    <property type="entry name" value="PAS"/>
    <property type="match status" value="1"/>
</dbReference>
<dbReference type="GO" id="GO:0016020">
    <property type="term" value="C:membrane"/>
    <property type="evidence" value="ECO:0007669"/>
    <property type="project" value="UniProtKB-SubCell"/>
</dbReference>
<dbReference type="Pfam" id="PF00563">
    <property type="entry name" value="EAL"/>
    <property type="match status" value="1"/>
</dbReference>
<evidence type="ECO:0000256" key="1">
    <source>
        <dbReference type="ARBA" id="ARBA00004370"/>
    </source>
</evidence>
<dbReference type="PANTHER" id="PTHR44757">
    <property type="entry name" value="DIGUANYLATE CYCLASE DGCP"/>
    <property type="match status" value="1"/>
</dbReference>
<evidence type="ECO:0000313" key="11">
    <source>
        <dbReference type="Proteomes" id="UP000680348"/>
    </source>
</evidence>
<sequence length="866" mass="97934">MAVVVVAILGLFADHQNQILYEQDLRAEVFAKINVIRAKLEGKVNGNIQLVRGLAATLEAEPEITRERFEDLARRVFDNENQLRHVAVSRGFTVTMVYPLKGNERVLGVDLLSVERQRPALVQLRDTGRLVLSGPVDLVQGGQGFVARLPIFTHSNGRENFWGVVSAVIDIDRLYRESELLEEHGLDLALIRQDSRRAKGFQFFGSPATVDSAPVTATIVLPSGQWQIAAVPKGGWDKTPANTWLLRLLIVVAGAMVVVPILVAGRFYDERQRNYRELKRSETKFRRLSQRLEHALGASKVGVWELNLETHEMIWDDRMFRIYGIPRKNGPFTYEDWAGSLHPDDLQRADEDFRRQVAEDRPFSAEYRVVHPNGEVRYIRSHSLIVHDPQDAPRMIGAEWDVTDDVKLNKDLERAKTLAETRSTELEVVKARIEHNALHDSLTDLPNRRYLDAELERRAAECARDGKRIALLHIDLDRFKQINDTLGHAAGDAILVHVARTLRQRVRNDDFVARIGGDEFIIVCEVGPHDDYLAEIAERIVAQMRQPVLFQGHACRFGVSIGIATEGGGPEVDTGRLMVNADIALYRAKSRGRNRFEFFTETLQSEIVRRKKVADDILAGLENDQFTVFYQPQFDANTLEIAGVEALVRWNHPTEGLLTPDAFLSSAEELNVVSTLDRLVLEQALVSFERWNRAGLMIPRISVNVSGRRLRDEELVDSLRRLDIRPGTVSFELLESIFLDDTDDHVSWNLDRLKELGIDIEIDDFGTGYASIVSLMKLQPRRLKIDRQLTQPIVKSARQRQLVESIAEIGKTLGIEVVAEGVETMAHARILRKIGCTKLQGYAFGRPMSAAAFEDYVRAQSWRAAS</sequence>
<dbReference type="SUPFAM" id="SSF55785">
    <property type="entry name" value="PYP-like sensor domain (PAS domain)"/>
    <property type="match status" value="1"/>
</dbReference>
<dbReference type="InterPro" id="IPR000160">
    <property type="entry name" value="GGDEF_dom"/>
</dbReference>
<dbReference type="Gene3D" id="3.20.20.450">
    <property type="entry name" value="EAL domain"/>
    <property type="match status" value="1"/>
</dbReference>
<dbReference type="GO" id="GO:0003824">
    <property type="term" value="F:catalytic activity"/>
    <property type="evidence" value="ECO:0007669"/>
    <property type="project" value="UniProtKB-ARBA"/>
</dbReference>
<protein>
    <submittedName>
        <fullName evidence="10">EAL domain-containing protein</fullName>
    </submittedName>
</protein>
<dbReference type="InterPro" id="IPR029787">
    <property type="entry name" value="Nucleotide_cyclase"/>
</dbReference>
<evidence type="ECO:0000256" key="4">
    <source>
        <dbReference type="ARBA" id="ARBA00023136"/>
    </source>
</evidence>
<dbReference type="SUPFAM" id="SSF55073">
    <property type="entry name" value="Nucleotide cyclase"/>
    <property type="match status" value="1"/>
</dbReference>
<dbReference type="CDD" id="cd01949">
    <property type="entry name" value="GGDEF"/>
    <property type="match status" value="1"/>
</dbReference>
<feature type="domain" description="CHASE" evidence="7">
    <location>
        <begin position="92"/>
        <end position="229"/>
    </location>
</feature>
<dbReference type="InterPro" id="IPR006189">
    <property type="entry name" value="CHASE_dom"/>
</dbReference>
<gene>
    <name evidence="10" type="ORF">KEU06_20370</name>
</gene>
<name>A0A942I3A5_9HYPH</name>
<dbReference type="AlphaFoldDB" id="A0A942I3A5"/>
<dbReference type="Proteomes" id="UP000680348">
    <property type="component" value="Unassembled WGS sequence"/>
</dbReference>
<keyword evidence="2 5" id="KW-0812">Transmembrane</keyword>
<dbReference type="InterPro" id="IPR052155">
    <property type="entry name" value="Biofilm_reg_signaling"/>
</dbReference>
<dbReference type="PROSITE" id="PS50887">
    <property type="entry name" value="GGDEF"/>
    <property type="match status" value="1"/>
</dbReference>
<evidence type="ECO:0000256" key="5">
    <source>
        <dbReference type="SAM" id="Phobius"/>
    </source>
</evidence>
<evidence type="ECO:0000259" key="9">
    <source>
        <dbReference type="PROSITE" id="PS50887"/>
    </source>
</evidence>
<evidence type="ECO:0000259" key="6">
    <source>
        <dbReference type="PROSITE" id="PS50113"/>
    </source>
</evidence>
<keyword evidence="3 5" id="KW-1133">Transmembrane helix</keyword>
<dbReference type="Gene3D" id="3.30.70.270">
    <property type="match status" value="1"/>
</dbReference>
<dbReference type="EMBL" id="JAGWCR010000011">
    <property type="protein sequence ID" value="MBS3650972.1"/>
    <property type="molecule type" value="Genomic_DNA"/>
</dbReference>
<dbReference type="InterPro" id="IPR000700">
    <property type="entry name" value="PAS-assoc_C"/>
</dbReference>
<keyword evidence="11" id="KW-1185">Reference proteome</keyword>
<reference evidence="10" key="1">
    <citation type="submission" date="2021-04" db="EMBL/GenBank/DDBJ databases">
        <title>Pseudaminobacter soli sp. nov., isolated from paddy soil contaminated by heavy metals.</title>
        <authorList>
            <person name="Zhang K."/>
        </authorList>
    </citation>
    <scope>NUCLEOTIDE SEQUENCE</scope>
    <source>
        <strain evidence="10">19-2017</strain>
    </source>
</reference>
<comment type="caution">
    <text evidence="10">The sequence shown here is derived from an EMBL/GenBank/DDBJ whole genome shotgun (WGS) entry which is preliminary data.</text>
</comment>
<dbReference type="Pfam" id="PF00990">
    <property type="entry name" value="GGDEF"/>
    <property type="match status" value="1"/>
</dbReference>
<dbReference type="CDD" id="cd01948">
    <property type="entry name" value="EAL"/>
    <property type="match status" value="1"/>
</dbReference>
<dbReference type="InterPro" id="IPR035919">
    <property type="entry name" value="EAL_sf"/>
</dbReference>
<dbReference type="PROSITE" id="PS50839">
    <property type="entry name" value="CHASE"/>
    <property type="match status" value="1"/>
</dbReference>
<comment type="subcellular location">
    <subcellularLocation>
        <location evidence="1">Membrane</location>
    </subcellularLocation>
</comment>
<organism evidence="10 11">
    <name type="scientific">Pseudaminobacter soli</name>
    <name type="common">ex Zhang et al. 2022</name>
    <dbReference type="NCBI Taxonomy" id="2831468"/>
    <lineage>
        <taxon>Bacteria</taxon>
        <taxon>Pseudomonadati</taxon>
        <taxon>Pseudomonadota</taxon>
        <taxon>Alphaproteobacteria</taxon>
        <taxon>Hyphomicrobiales</taxon>
        <taxon>Phyllobacteriaceae</taxon>
        <taxon>Pseudaminobacter</taxon>
    </lineage>
</organism>
<feature type="domain" description="PAC" evidence="6">
    <location>
        <begin position="363"/>
        <end position="414"/>
    </location>
</feature>
<accession>A0A942I3A5</accession>
<dbReference type="InterPro" id="IPR013655">
    <property type="entry name" value="PAS_fold_3"/>
</dbReference>
<dbReference type="InterPro" id="IPR035965">
    <property type="entry name" value="PAS-like_dom_sf"/>
</dbReference>
<evidence type="ECO:0000313" key="10">
    <source>
        <dbReference type="EMBL" id="MBS3650972.1"/>
    </source>
</evidence>
<dbReference type="GO" id="GO:0007165">
    <property type="term" value="P:signal transduction"/>
    <property type="evidence" value="ECO:0007669"/>
    <property type="project" value="UniProtKB-ARBA"/>
</dbReference>
<dbReference type="SMART" id="SM00052">
    <property type="entry name" value="EAL"/>
    <property type="match status" value="1"/>
</dbReference>
<dbReference type="SUPFAM" id="SSF141868">
    <property type="entry name" value="EAL domain-like"/>
    <property type="match status" value="1"/>
</dbReference>
<dbReference type="FunFam" id="3.30.70.270:FF:000001">
    <property type="entry name" value="Diguanylate cyclase domain protein"/>
    <property type="match status" value="1"/>
</dbReference>
<dbReference type="SMART" id="SM01079">
    <property type="entry name" value="CHASE"/>
    <property type="match status" value="1"/>
</dbReference>
<dbReference type="PANTHER" id="PTHR44757:SF2">
    <property type="entry name" value="BIOFILM ARCHITECTURE MAINTENANCE PROTEIN MBAA"/>
    <property type="match status" value="1"/>
</dbReference>
<dbReference type="InterPro" id="IPR042240">
    <property type="entry name" value="CHASE_sf"/>
</dbReference>
<dbReference type="PROSITE" id="PS50113">
    <property type="entry name" value="PAC"/>
    <property type="match status" value="1"/>
</dbReference>
<dbReference type="Pfam" id="PF08447">
    <property type="entry name" value="PAS_3"/>
    <property type="match status" value="1"/>
</dbReference>
<feature type="domain" description="GGDEF" evidence="9">
    <location>
        <begin position="467"/>
        <end position="601"/>
    </location>
</feature>
<dbReference type="InterPro" id="IPR000014">
    <property type="entry name" value="PAS"/>
</dbReference>
<evidence type="ECO:0000256" key="3">
    <source>
        <dbReference type="ARBA" id="ARBA00022989"/>
    </source>
</evidence>
<evidence type="ECO:0000259" key="7">
    <source>
        <dbReference type="PROSITE" id="PS50839"/>
    </source>
</evidence>
<dbReference type="InterPro" id="IPR001633">
    <property type="entry name" value="EAL_dom"/>
</dbReference>
<dbReference type="InterPro" id="IPR043128">
    <property type="entry name" value="Rev_trsase/Diguanyl_cyclase"/>
</dbReference>